<evidence type="ECO:0000259" key="7">
    <source>
        <dbReference type="Pfam" id="PF00892"/>
    </source>
</evidence>
<dbReference type="InterPro" id="IPR050638">
    <property type="entry name" value="AA-Vitamin_Transporters"/>
</dbReference>
<feature type="transmembrane region" description="Helical" evidence="6">
    <location>
        <begin position="149"/>
        <end position="170"/>
    </location>
</feature>
<dbReference type="InterPro" id="IPR037185">
    <property type="entry name" value="EmrE-like"/>
</dbReference>
<feature type="transmembrane region" description="Helical" evidence="6">
    <location>
        <begin position="66"/>
        <end position="84"/>
    </location>
</feature>
<evidence type="ECO:0000313" key="9">
    <source>
        <dbReference type="Proteomes" id="UP000305654"/>
    </source>
</evidence>
<accession>A0A5R9J3Q8</accession>
<feature type="domain" description="EamA" evidence="7">
    <location>
        <begin position="150"/>
        <end position="286"/>
    </location>
</feature>
<dbReference type="Proteomes" id="UP000305654">
    <property type="component" value="Unassembled WGS sequence"/>
</dbReference>
<dbReference type="AlphaFoldDB" id="A0A5R9J3Q8"/>
<dbReference type="PANTHER" id="PTHR32322">
    <property type="entry name" value="INNER MEMBRANE TRANSPORTER"/>
    <property type="match status" value="1"/>
</dbReference>
<dbReference type="EMBL" id="VCDI01000006">
    <property type="protein sequence ID" value="TLU71493.1"/>
    <property type="molecule type" value="Genomic_DNA"/>
</dbReference>
<dbReference type="RefSeq" id="WP_138327131.1">
    <property type="nucleotide sequence ID" value="NZ_VCDI01000006.1"/>
</dbReference>
<feature type="transmembrane region" description="Helical" evidence="6">
    <location>
        <begin position="90"/>
        <end position="108"/>
    </location>
</feature>
<reference evidence="8 9" key="1">
    <citation type="submission" date="2019-05" db="EMBL/GenBank/DDBJ databases">
        <authorList>
            <person name="Pankratov T."/>
            <person name="Grouzdev D."/>
        </authorList>
    </citation>
    <scope>NUCLEOTIDE SEQUENCE [LARGE SCALE GENOMIC DNA]</scope>
    <source>
        <strain evidence="8 9">KEBCLARHB70R</strain>
    </source>
</reference>
<dbReference type="OrthoDB" id="2352272at2"/>
<feature type="transmembrane region" description="Helical" evidence="6">
    <location>
        <begin position="36"/>
        <end position="54"/>
    </location>
</feature>
<sequence>MRVSSPILFLVVVLAWGLTWYAIRLQLGALPIEVEVFWRFVLATALLSLALAASGRLRAVPWRLHGWMALLGLTLFSTNFLLIYRSETWLPSGVASVVFSMATVLTAFNRWWLLGQRPTIRVLTGALLGVVGVALLFGVDAGPHRSGMLIGVALALGGTMFFSLGNLVSARIAVTGTDLPNAVLRGMGWGAAALALVMLFEHDRFAIVPTLPWLGSLAYLAVIGSVVGFLAYLSLALRIGADRAAYATVLSPVVALLVSSLFETYRWTPGAILGLALVLLGNVVIFARLPRHSRLRSPWTLLSGRAKHSRP</sequence>
<comment type="subcellular location">
    <subcellularLocation>
        <location evidence="1">Membrane</location>
        <topology evidence="1">Multi-pass membrane protein</topology>
    </subcellularLocation>
</comment>
<protein>
    <submittedName>
        <fullName evidence="8">EamA family transporter</fullName>
    </submittedName>
</protein>
<feature type="transmembrane region" description="Helical" evidence="6">
    <location>
        <begin position="212"/>
        <end position="232"/>
    </location>
</feature>
<gene>
    <name evidence="8" type="ORF">FE263_16505</name>
</gene>
<evidence type="ECO:0000256" key="5">
    <source>
        <dbReference type="ARBA" id="ARBA00023136"/>
    </source>
</evidence>
<evidence type="ECO:0000313" key="8">
    <source>
        <dbReference type="EMBL" id="TLU71493.1"/>
    </source>
</evidence>
<evidence type="ECO:0000256" key="3">
    <source>
        <dbReference type="ARBA" id="ARBA00022692"/>
    </source>
</evidence>
<comment type="caution">
    <text evidence="8">The sequence shown here is derived from an EMBL/GenBank/DDBJ whole genome shotgun (WGS) entry which is preliminary data.</text>
</comment>
<feature type="transmembrane region" description="Helical" evidence="6">
    <location>
        <begin position="268"/>
        <end position="287"/>
    </location>
</feature>
<keyword evidence="4 6" id="KW-1133">Transmembrane helix</keyword>
<dbReference type="InterPro" id="IPR000620">
    <property type="entry name" value="EamA_dom"/>
</dbReference>
<evidence type="ECO:0000256" key="6">
    <source>
        <dbReference type="SAM" id="Phobius"/>
    </source>
</evidence>
<keyword evidence="5 6" id="KW-0472">Membrane</keyword>
<feature type="transmembrane region" description="Helical" evidence="6">
    <location>
        <begin position="7"/>
        <end position="24"/>
    </location>
</feature>
<feature type="transmembrane region" description="Helical" evidence="6">
    <location>
        <begin position="120"/>
        <end position="137"/>
    </location>
</feature>
<evidence type="ECO:0000256" key="1">
    <source>
        <dbReference type="ARBA" id="ARBA00004141"/>
    </source>
</evidence>
<dbReference type="Pfam" id="PF00892">
    <property type="entry name" value="EamA"/>
    <property type="match status" value="2"/>
</dbReference>
<organism evidence="8 9">
    <name type="scientific">Lichenicoccus roseus</name>
    <dbReference type="NCBI Taxonomy" id="2683649"/>
    <lineage>
        <taxon>Bacteria</taxon>
        <taxon>Pseudomonadati</taxon>
        <taxon>Pseudomonadota</taxon>
        <taxon>Alphaproteobacteria</taxon>
        <taxon>Acetobacterales</taxon>
        <taxon>Acetobacteraceae</taxon>
        <taxon>Lichenicoccus</taxon>
    </lineage>
</organism>
<dbReference type="GO" id="GO:0016020">
    <property type="term" value="C:membrane"/>
    <property type="evidence" value="ECO:0007669"/>
    <property type="project" value="UniProtKB-SubCell"/>
</dbReference>
<feature type="transmembrane region" description="Helical" evidence="6">
    <location>
        <begin position="244"/>
        <end position="262"/>
    </location>
</feature>
<dbReference type="PANTHER" id="PTHR32322:SF2">
    <property type="entry name" value="EAMA DOMAIN-CONTAINING PROTEIN"/>
    <property type="match status" value="1"/>
</dbReference>
<evidence type="ECO:0000256" key="4">
    <source>
        <dbReference type="ARBA" id="ARBA00022989"/>
    </source>
</evidence>
<proteinExistence type="inferred from homology"/>
<dbReference type="SUPFAM" id="SSF103481">
    <property type="entry name" value="Multidrug resistance efflux transporter EmrE"/>
    <property type="match status" value="2"/>
</dbReference>
<comment type="similarity">
    <text evidence="2">Belongs to the EamA transporter family.</text>
</comment>
<feature type="transmembrane region" description="Helical" evidence="6">
    <location>
        <begin position="182"/>
        <end position="200"/>
    </location>
</feature>
<name>A0A5R9J3Q8_9PROT</name>
<feature type="domain" description="EamA" evidence="7">
    <location>
        <begin position="7"/>
        <end position="137"/>
    </location>
</feature>
<keyword evidence="3 6" id="KW-0812">Transmembrane</keyword>
<keyword evidence="9" id="KW-1185">Reference proteome</keyword>
<evidence type="ECO:0000256" key="2">
    <source>
        <dbReference type="ARBA" id="ARBA00007362"/>
    </source>
</evidence>